<dbReference type="OrthoDB" id="9806396at2"/>
<dbReference type="InterPro" id="IPR001351">
    <property type="entry name" value="Ribosomal_uS3_C"/>
</dbReference>
<dbReference type="AlphaFoldDB" id="A0A0H5DPF1"/>
<comment type="similarity">
    <text evidence="1 8 9">Belongs to the universal ribosomal protein uS3 family.</text>
</comment>
<dbReference type="Gene3D" id="3.30.300.20">
    <property type="match status" value="1"/>
</dbReference>
<keyword evidence="4 8" id="KW-0689">Ribosomal protein</keyword>
<dbReference type="Pfam" id="PF07650">
    <property type="entry name" value="KH_2"/>
    <property type="match status" value="1"/>
</dbReference>
<evidence type="ECO:0000256" key="2">
    <source>
        <dbReference type="ARBA" id="ARBA00022730"/>
    </source>
</evidence>
<dbReference type="CDD" id="cd02412">
    <property type="entry name" value="KH-II_30S_S3"/>
    <property type="match status" value="1"/>
</dbReference>
<evidence type="ECO:0000256" key="1">
    <source>
        <dbReference type="ARBA" id="ARBA00010761"/>
    </source>
</evidence>
<dbReference type="SMART" id="SM00322">
    <property type="entry name" value="KH"/>
    <property type="match status" value="1"/>
</dbReference>
<dbReference type="GO" id="GO:0003729">
    <property type="term" value="F:mRNA binding"/>
    <property type="evidence" value="ECO:0007669"/>
    <property type="project" value="UniProtKB-UniRule"/>
</dbReference>
<evidence type="ECO:0000256" key="8">
    <source>
        <dbReference type="HAMAP-Rule" id="MF_01309"/>
    </source>
</evidence>
<dbReference type="PROSITE" id="PS50823">
    <property type="entry name" value="KH_TYPE_2"/>
    <property type="match status" value="1"/>
</dbReference>
<dbReference type="InterPro" id="IPR018280">
    <property type="entry name" value="Ribosomal_uS3_CS"/>
</dbReference>
<dbReference type="Pfam" id="PF00189">
    <property type="entry name" value="Ribosomal_S3_C"/>
    <property type="match status" value="1"/>
</dbReference>
<dbReference type="FunFam" id="3.30.300.20:FF:000001">
    <property type="entry name" value="30S ribosomal protein S3"/>
    <property type="match status" value="1"/>
</dbReference>
<evidence type="ECO:0000313" key="12">
    <source>
        <dbReference type="Proteomes" id="UP000220251"/>
    </source>
</evidence>
<evidence type="ECO:0000256" key="3">
    <source>
        <dbReference type="ARBA" id="ARBA00022884"/>
    </source>
</evidence>
<keyword evidence="12" id="KW-1185">Reference proteome</keyword>
<name>A0A0H5DPF1_9BACT</name>
<dbReference type="InterPro" id="IPR036419">
    <property type="entry name" value="Ribosomal_S3_C_sf"/>
</dbReference>
<sequence>MGQKVNPIGLRLIRNKNWRSKWFANKQEFGALLIEDHKLREYLKKKPACQGASNIVIKRMSGKIEVTICTARPGLVIGKKGSEIDILKAELSKLTGKEVWVEVEEIKRPDLDAKIVADGIAKQLERRIPFRRAMKKAIQQSRDAGALGIKVQCSGRLGGAEIARTEWYKEGSIPLHTLRADIDFARGRAETTYGSIGVKVWINRGEDDRIKKEVA</sequence>
<dbReference type="InterPro" id="IPR004087">
    <property type="entry name" value="KH_dom"/>
</dbReference>
<gene>
    <name evidence="8 11" type="primary">rpsC</name>
    <name evidence="11" type="ORF">ELAC_0498</name>
</gene>
<evidence type="ECO:0000259" key="10">
    <source>
        <dbReference type="PROSITE" id="PS50823"/>
    </source>
</evidence>
<evidence type="ECO:0000313" key="11">
    <source>
        <dbReference type="EMBL" id="CRX37853.1"/>
    </source>
</evidence>
<dbReference type="GO" id="GO:0022627">
    <property type="term" value="C:cytosolic small ribosomal subunit"/>
    <property type="evidence" value="ECO:0007669"/>
    <property type="project" value="TreeGrafter"/>
</dbReference>
<dbReference type="PROSITE" id="PS00548">
    <property type="entry name" value="RIBOSOMAL_S3"/>
    <property type="match status" value="1"/>
</dbReference>
<accession>A0A0H5DPF1</accession>
<dbReference type="InterPro" id="IPR004044">
    <property type="entry name" value="KH_dom_type_2"/>
</dbReference>
<dbReference type="SUPFAM" id="SSF54821">
    <property type="entry name" value="Ribosomal protein S3 C-terminal domain"/>
    <property type="match status" value="1"/>
</dbReference>
<evidence type="ECO:0000256" key="7">
    <source>
        <dbReference type="ARBA" id="ARBA00035257"/>
    </source>
</evidence>
<dbReference type="RefSeq" id="WP_098037702.1">
    <property type="nucleotide sequence ID" value="NZ_CWGJ01000006.1"/>
</dbReference>
<comment type="subunit">
    <text evidence="8">Part of the 30S ribosomal subunit. Forms a tight complex with proteins S10 and S14.</text>
</comment>
<evidence type="ECO:0000256" key="9">
    <source>
        <dbReference type="RuleBase" id="RU003624"/>
    </source>
</evidence>
<dbReference type="Proteomes" id="UP000220251">
    <property type="component" value="Unassembled WGS sequence"/>
</dbReference>
<protein>
    <recommendedName>
        <fullName evidence="7 8">Small ribosomal subunit protein uS3</fullName>
    </recommendedName>
</protein>
<keyword evidence="2 8" id="KW-0699">rRNA-binding</keyword>
<keyword evidence="3 8" id="KW-0694">RNA-binding</keyword>
<dbReference type="InterPro" id="IPR005704">
    <property type="entry name" value="Ribosomal_uS3_bac-typ"/>
</dbReference>
<comment type="function">
    <text evidence="6 8">Binds the lower part of the 30S subunit head. Binds mRNA in the 70S ribosome, positioning it for translation.</text>
</comment>
<dbReference type="HAMAP" id="MF_01309_B">
    <property type="entry name" value="Ribosomal_uS3_B"/>
    <property type="match status" value="1"/>
</dbReference>
<proteinExistence type="inferred from homology"/>
<dbReference type="NCBIfam" id="TIGR01009">
    <property type="entry name" value="rpsC_bact"/>
    <property type="match status" value="1"/>
</dbReference>
<dbReference type="PANTHER" id="PTHR11760:SF19">
    <property type="entry name" value="SMALL RIBOSOMAL SUBUNIT PROTEIN US3C"/>
    <property type="match status" value="1"/>
</dbReference>
<dbReference type="GO" id="GO:0003735">
    <property type="term" value="F:structural constituent of ribosome"/>
    <property type="evidence" value="ECO:0007669"/>
    <property type="project" value="InterPro"/>
</dbReference>
<organism evidence="11 12">
    <name type="scientific">Estrella lausannensis</name>
    <dbReference type="NCBI Taxonomy" id="483423"/>
    <lineage>
        <taxon>Bacteria</taxon>
        <taxon>Pseudomonadati</taxon>
        <taxon>Chlamydiota</taxon>
        <taxon>Chlamydiia</taxon>
        <taxon>Parachlamydiales</taxon>
        <taxon>Candidatus Criblamydiaceae</taxon>
        <taxon>Estrella</taxon>
    </lineage>
</organism>
<dbReference type="SUPFAM" id="SSF54814">
    <property type="entry name" value="Prokaryotic type KH domain (KH-domain type II)"/>
    <property type="match status" value="1"/>
</dbReference>
<dbReference type="Gene3D" id="3.30.1140.32">
    <property type="entry name" value="Ribosomal protein S3, C-terminal domain"/>
    <property type="match status" value="1"/>
</dbReference>
<dbReference type="GO" id="GO:0006412">
    <property type="term" value="P:translation"/>
    <property type="evidence" value="ECO:0007669"/>
    <property type="project" value="UniProtKB-UniRule"/>
</dbReference>
<evidence type="ECO:0000256" key="4">
    <source>
        <dbReference type="ARBA" id="ARBA00022980"/>
    </source>
</evidence>
<dbReference type="InterPro" id="IPR015946">
    <property type="entry name" value="KH_dom-like_a/b"/>
</dbReference>
<dbReference type="GO" id="GO:0019843">
    <property type="term" value="F:rRNA binding"/>
    <property type="evidence" value="ECO:0007669"/>
    <property type="project" value="UniProtKB-UniRule"/>
</dbReference>
<dbReference type="PANTHER" id="PTHR11760">
    <property type="entry name" value="30S/40S RIBOSOMAL PROTEIN S3"/>
    <property type="match status" value="1"/>
</dbReference>
<feature type="domain" description="KH type-2" evidence="10">
    <location>
        <begin position="39"/>
        <end position="107"/>
    </location>
</feature>
<evidence type="ECO:0000256" key="6">
    <source>
        <dbReference type="ARBA" id="ARBA00024998"/>
    </source>
</evidence>
<dbReference type="InterPro" id="IPR009019">
    <property type="entry name" value="KH_sf_prok-type"/>
</dbReference>
<reference evidence="12" key="1">
    <citation type="submission" date="2015-06" db="EMBL/GenBank/DDBJ databases">
        <authorList>
            <person name="Bertelli C."/>
        </authorList>
    </citation>
    <scope>NUCLEOTIDE SEQUENCE [LARGE SCALE GENOMIC DNA]</scope>
    <source>
        <strain evidence="12">CRIB-30</strain>
    </source>
</reference>
<dbReference type="InterPro" id="IPR057258">
    <property type="entry name" value="Ribosomal_uS3"/>
</dbReference>
<keyword evidence="5 8" id="KW-0687">Ribonucleoprotein</keyword>
<evidence type="ECO:0000256" key="5">
    <source>
        <dbReference type="ARBA" id="ARBA00023274"/>
    </source>
</evidence>
<dbReference type="EMBL" id="CWGJ01000006">
    <property type="protein sequence ID" value="CRX37853.1"/>
    <property type="molecule type" value="Genomic_DNA"/>
</dbReference>